<evidence type="ECO:0000313" key="3">
    <source>
        <dbReference type="EMBL" id="ROT70958.1"/>
    </source>
</evidence>
<dbReference type="Proteomes" id="UP000283509">
    <property type="component" value="Unassembled WGS sequence"/>
</dbReference>
<evidence type="ECO:0000313" key="4">
    <source>
        <dbReference type="Proteomes" id="UP000283509"/>
    </source>
</evidence>
<feature type="compositionally biased region" description="Pro residues" evidence="1">
    <location>
        <begin position="260"/>
        <end position="272"/>
    </location>
</feature>
<evidence type="ECO:0000259" key="2">
    <source>
        <dbReference type="Pfam" id="PF11822"/>
    </source>
</evidence>
<feature type="compositionally biased region" description="Basic and acidic residues" evidence="1">
    <location>
        <begin position="248"/>
        <end position="258"/>
    </location>
</feature>
<organism evidence="3 4">
    <name type="scientific">Penaeus vannamei</name>
    <name type="common">Whiteleg shrimp</name>
    <name type="synonym">Litopenaeus vannamei</name>
    <dbReference type="NCBI Taxonomy" id="6689"/>
    <lineage>
        <taxon>Eukaryota</taxon>
        <taxon>Metazoa</taxon>
        <taxon>Ecdysozoa</taxon>
        <taxon>Arthropoda</taxon>
        <taxon>Crustacea</taxon>
        <taxon>Multicrustacea</taxon>
        <taxon>Malacostraca</taxon>
        <taxon>Eumalacostraca</taxon>
        <taxon>Eucarida</taxon>
        <taxon>Decapoda</taxon>
        <taxon>Dendrobranchiata</taxon>
        <taxon>Penaeoidea</taxon>
        <taxon>Penaeidae</taxon>
        <taxon>Penaeus</taxon>
    </lineage>
</organism>
<dbReference type="STRING" id="6689.A0A3R7SQQ0"/>
<dbReference type="PANTHER" id="PTHR20946:SF0">
    <property type="entry name" value="SANT AND BTB DOMAIN REGULATOR OF CLASS SWITCH RECOMBINATION"/>
    <property type="match status" value="1"/>
</dbReference>
<feature type="region of interest" description="Disordered" evidence="1">
    <location>
        <begin position="738"/>
        <end position="770"/>
    </location>
</feature>
<dbReference type="InterPro" id="IPR021777">
    <property type="entry name" value="SANBR_BTB"/>
</dbReference>
<dbReference type="OrthoDB" id="550012at2759"/>
<feature type="compositionally biased region" description="Low complexity" evidence="1">
    <location>
        <begin position="225"/>
        <end position="238"/>
    </location>
</feature>
<dbReference type="EMBL" id="QCYY01002366">
    <property type="protein sequence ID" value="ROT70958.1"/>
    <property type="molecule type" value="Genomic_DNA"/>
</dbReference>
<dbReference type="Gene3D" id="3.30.710.10">
    <property type="entry name" value="Potassium Channel Kv1.1, Chain A"/>
    <property type="match status" value="1"/>
</dbReference>
<accession>A0A3R7SQQ0</accession>
<dbReference type="Pfam" id="PF11822">
    <property type="entry name" value="BTB_SANBR"/>
    <property type="match status" value="1"/>
</dbReference>
<sequence>MCQYGNVVEDIADYGEERTRGVRGHWARGSRKPRRLSSVYSRSAFRCSHIRAPETMWGPENTSGGTGSSAGSSTASSVLSTGGSSISAASTGALKNGIGLAWAVSGSSGKGTAAGVTTGMGSSSISMANVLDFLLTATQLYRVAAATTNKIRASGKAAKGSASPADDTWARLLANPCANSPEQTLALLQVLLQDGLLDSILPYMVSSLNLTTTPALTPSHPAPPAITRSRTPTPTPSSKAGGKSHRSPTRDFAKDAARRSPPPLASAPPPLSRRPCSSSASASASSLASPSAATSLASPSTLAAKEEHRPPTAPPSFRGLPDRGCPGIVIHVCDEARGLRQDFTCPRDLLIHHIGYFADVTAGQRLEDVDISVHCDVSIFEWLLRWVKRGQTEDHVPPTLEPKTAVSILISADFLKMAPLVEEVLQYVHDNINLILEAQVNLSCLSDAILTRLAYLFTHWELESLRDRRDRIQNKLYAKFLQGLCEAYPSPARGIFKTASTLYRCTECGNLVTRGVERLVACVPANTCITTTGQVYYTHSRDATWSLTEHVRQLKTDLKTWRLVYWRSASSRVSSLSVHFLPCSTCGAVFPGSEMKFCRHHRLDAASSDVDLLLASDTYPCCGARALKFSPLPVRNGCLASDHTVQLSQGESDIWGPIPLIYDDLLTFQLLVCIDPPYQLTPESKNVLWTGVPLVPPNKAERSFLDRSWLAHFSHGERDSHAAVRPGLPENTAAAATTGVNLGVGTGVSSESSSDEEEGGGRPGLTPRLRANLMRRANRARRSVNCEVMAEPSLRWDSGRSTRHNQDAQREKETRLLRDLTSWLTLAAPNAHDSSHGSHKGHRGRPDRRRECANGPDPGVYYRLESEAKVQAISRIKMRLRHRAAFSASR</sequence>
<feature type="compositionally biased region" description="Low complexity" evidence="1">
    <location>
        <begin position="738"/>
        <end position="752"/>
    </location>
</feature>
<dbReference type="InterPro" id="IPR045902">
    <property type="entry name" value="SANBR-like"/>
</dbReference>
<reference evidence="3 4" key="2">
    <citation type="submission" date="2019-01" db="EMBL/GenBank/DDBJ databases">
        <title>The decoding of complex shrimp genome reveals the adaptation for benthos swimmer, frequently molting mechanism and breeding impact on genome.</title>
        <authorList>
            <person name="Sun Y."/>
            <person name="Gao Y."/>
            <person name="Yu Y."/>
        </authorList>
    </citation>
    <scope>NUCLEOTIDE SEQUENCE [LARGE SCALE GENOMIC DNA]</scope>
    <source>
        <tissue evidence="3">Muscle</tissue>
    </source>
</reference>
<feature type="compositionally biased region" description="Low complexity" evidence="1">
    <location>
        <begin position="273"/>
        <end position="303"/>
    </location>
</feature>
<protein>
    <recommendedName>
        <fullName evidence="2">SANT and BTB domain-containing protein</fullName>
    </recommendedName>
</protein>
<feature type="region of interest" description="Disordered" evidence="1">
    <location>
        <begin position="212"/>
        <end position="320"/>
    </location>
</feature>
<feature type="region of interest" description="Disordered" evidence="1">
    <location>
        <begin position="55"/>
        <end position="76"/>
    </location>
</feature>
<feature type="domain" description="SANT and BTB" evidence="2">
    <location>
        <begin position="328"/>
        <end position="425"/>
    </location>
</feature>
<keyword evidence="4" id="KW-1185">Reference proteome</keyword>
<comment type="caution">
    <text evidence="3">The sequence shown here is derived from an EMBL/GenBank/DDBJ whole genome shotgun (WGS) entry which is preliminary data.</text>
</comment>
<dbReference type="AlphaFoldDB" id="A0A3R7SQQ0"/>
<gene>
    <name evidence="3" type="ORF">C7M84_010739</name>
</gene>
<reference evidence="3 4" key="1">
    <citation type="submission" date="2018-04" db="EMBL/GenBank/DDBJ databases">
        <authorList>
            <person name="Zhang X."/>
            <person name="Yuan J."/>
            <person name="Li F."/>
            <person name="Xiang J."/>
        </authorList>
    </citation>
    <scope>NUCLEOTIDE SEQUENCE [LARGE SCALE GENOMIC DNA]</scope>
    <source>
        <tissue evidence="3">Muscle</tissue>
    </source>
</reference>
<feature type="compositionally biased region" description="Basic residues" evidence="1">
    <location>
        <begin position="837"/>
        <end position="847"/>
    </location>
</feature>
<proteinExistence type="predicted"/>
<dbReference type="InterPro" id="IPR011333">
    <property type="entry name" value="SKP1/BTB/POZ_sf"/>
</dbReference>
<feature type="region of interest" description="Disordered" evidence="1">
    <location>
        <begin position="828"/>
        <end position="860"/>
    </location>
</feature>
<evidence type="ECO:0000256" key="1">
    <source>
        <dbReference type="SAM" id="MobiDB-lite"/>
    </source>
</evidence>
<name>A0A3R7SQQ0_PENVA</name>
<dbReference type="PANTHER" id="PTHR20946">
    <property type="entry name" value="SANT AND BTB DOMAIN REGULATOR OF CLASS SWITCH RECOMBINATION"/>
    <property type="match status" value="1"/>
</dbReference>